<reference evidence="2 3" key="1">
    <citation type="submission" date="2024-01" db="EMBL/GenBank/DDBJ databases">
        <title>The complete chloroplast genome sequence of Lithospermum erythrorhizon: insights into the phylogenetic relationship among Boraginaceae species and the maternal lineages of purple gromwells.</title>
        <authorList>
            <person name="Okada T."/>
            <person name="Watanabe K."/>
        </authorList>
    </citation>
    <scope>NUCLEOTIDE SEQUENCE [LARGE SCALE GENOMIC DNA]</scope>
</reference>
<dbReference type="AlphaFoldDB" id="A0AAV3RMX0"/>
<evidence type="ECO:0000313" key="2">
    <source>
        <dbReference type="EMBL" id="GAA0179065.1"/>
    </source>
</evidence>
<dbReference type="EMBL" id="BAABME010028416">
    <property type="protein sequence ID" value="GAA0179065.1"/>
    <property type="molecule type" value="Genomic_DNA"/>
</dbReference>
<organism evidence="2 3">
    <name type="scientific">Lithospermum erythrorhizon</name>
    <name type="common">Purple gromwell</name>
    <name type="synonym">Lithospermum officinale var. erythrorhizon</name>
    <dbReference type="NCBI Taxonomy" id="34254"/>
    <lineage>
        <taxon>Eukaryota</taxon>
        <taxon>Viridiplantae</taxon>
        <taxon>Streptophyta</taxon>
        <taxon>Embryophyta</taxon>
        <taxon>Tracheophyta</taxon>
        <taxon>Spermatophyta</taxon>
        <taxon>Magnoliopsida</taxon>
        <taxon>eudicotyledons</taxon>
        <taxon>Gunneridae</taxon>
        <taxon>Pentapetalae</taxon>
        <taxon>asterids</taxon>
        <taxon>lamiids</taxon>
        <taxon>Boraginales</taxon>
        <taxon>Boraginaceae</taxon>
        <taxon>Boraginoideae</taxon>
        <taxon>Lithospermeae</taxon>
        <taxon>Lithospermum</taxon>
    </lineage>
</organism>
<keyword evidence="3" id="KW-1185">Reference proteome</keyword>
<evidence type="ECO:0000256" key="1">
    <source>
        <dbReference type="SAM" id="MobiDB-lite"/>
    </source>
</evidence>
<protein>
    <submittedName>
        <fullName evidence="2">Uncharacterized protein</fullName>
    </submittedName>
</protein>
<sequence length="78" mass="8643">MWSPDAGTWSAEAGARSPEAGHGPAVGYGARLGLRLRFRWRRRILSWSVHPIHVGQQTGRVVVPVERRLATNEGRLST</sequence>
<name>A0AAV3RMX0_LITER</name>
<proteinExistence type="predicted"/>
<evidence type="ECO:0000313" key="3">
    <source>
        <dbReference type="Proteomes" id="UP001454036"/>
    </source>
</evidence>
<comment type="caution">
    <text evidence="2">The sequence shown here is derived from an EMBL/GenBank/DDBJ whole genome shotgun (WGS) entry which is preliminary data.</text>
</comment>
<gene>
    <name evidence="2" type="ORF">LIER_42195</name>
</gene>
<accession>A0AAV3RMX0</accession>
<feature type="region of interest" description="Disordered" evidence="1">
    <location>
        <begin position="1"/>
        <end position="26"/>
    </location>
</feature>
<dbReference type="Proteomes" id="UP001454036">
    <property type="component" value="Unassembled WGS sequence"/>
</dbReference>